<evidence type="ECO:0000259" key="1">
    <source>
        <dbReference type="Pfam" id="PF12705"/>
    </source>
</evidence>
<organism evidence="2 3">
    <name type="scientific">Rubellicoccus peritrichatus</name>
    <dbReference type="NCBI Taxonomy" id="3080537"/>
    <lineage>
        <taxon>Bacteria</taxon>
        <taxon>Pseudomonadati</taxon>
        <taxon>Verrucomicrobiota</taxon>
        <taxon>Opitutia</taxon>
        <taxon>Puniceicoccales</taxon>
        <taxon>Cerasicoccaceae</taxon>
        <taxon>Rubellicoccus</taxon>
    </lineage>
</organism>
<dbReference type="KEGG" id="puo:RZN69_02360"/>
<evidence type="ECO:0000313" key="2">
    <source>
        <dbReference type="EMBL" id="WOO41915.1"/>
    </source>
</evidence>
<keyword evidence="3" id="KW-1185">Reference proteome</keyword>
<evidence type="ECO:0000313" key="3">
    <source>
        <dbReference type="Proteomes" id="UP001304300"/>
    </source>
</evidence>
<dbReference type="EMBL" id="CP136920">
    <property type="protein sequence ID" value="WOO41915.1"/>
    <property type="molecule type" value="Genomic_DNA"/>
</dbReference>
<dbReference type="Proteomes" id="UP001304300">
    <property type="component" value="Chromosome"/>
</dbReference>
<dbReference type="RefSeq" id="WP_317834399.1">
    <property type="nucleotide sequence ID" value="NZ_CP136920.1"/>
</dbReference>
<dbReference type="InterPro" id="IPR011604">
    <property type="entry name" value="PDDEXK-like_dom_sf"/>
</dbReference>
<dbReference type="InterPro" id="IPR038726">
    <property type="entry name" value="PDDEXK_AddAB-type"/>
</dbReference>
<accession>A0AAQ3L9M4</accession>
<reference evidence="2 3" key="1">
    <citation type="submission" date="2023-10" db="EMBL/GenBank/DDBJ databases">
        <title>Rubellicoccus peritrichatus gen. nov., sp. nov., isolated from an algae of coral reef tank.</title>
        <authorList>
            <person name="Luo J."/>
        </authorList>
    </citation>
    <scope>NUCLEOTIDE SEQUENCE [LARGE SCALE GENOMIC DNA]</scope>
    <source>
        <strain evidence="2 3">CR14</strain>
    </source>
</reference>
<dbReference type="InterPro" id="IPR027417">
    <property type="entry name" value="P-loop_NTPase"/>
</dbReference>
<dbReference type="Gene3D" id="3.40.50.300">
    <property type="entry name" value="P-loop containing nucleotide triphosphate hydrolases"/>
    <property type="match status" value="1"/>
</dbReference>
<dbReference type="Gene3D" id="1.10.486.10">
    <property type="entry name" value="PCRA, domain 4"/>
    <property type="match status" value="1"/>
</dbReference>
<dbReference type="Pfam" id="PF12705">
    <property type="entry name" value="PDDEXK_1"/>
    <property type="match status" value="1"/>
</dbReference>
<sequence length="961" mass="106589">MKSGHHCFIEFDAAWKAVIRPWFESQREDAWRQVRPVVVTCPNAAFVAALKQRLAEENIPAFGIHFTSPGTLRRMLNGAFEQKNKVALREDLHLLARVAAESDPDLPLWKSVAAEPSSFIRAFDALDGGGWSADGLADQAARRLAEEIANKLGDCGLMTVRQADRSFGNNTGTRVISNWMALGFSSGDWPEFQLLKAAYKSSEHSMLCFRAEGERPAPASWTGSWEEIAGPVEDYLGTEAERHYTQLADDFASHSTASRNAVTFHIAHHLETEATFIVREIKQHLLKKDIKRIAVVLPRRFTTLGREVALKLAEAEIPHHDQAGHRPAQSAKQSLFSKWIHLQQTQRLSPFLDFSNALTSQGLGNISEVQSAKRHLVNAFQNAQTEQLNVLSALVDKPLKPVMDWPLLPADASFAEFSEVIAPQLERIGWPEDQNALLERIESLAEGLAEQSISRNIFLKWLTEVADIPGRSRAESGRQPFAPVQILTLDEASGQDWDCVILAGMTHGEWPPESPESAFLTEARIRELNRRALKTGSQGEGQEVVANDRTLIPGAVDDATRREELLTTLVASTRKQVIATVSLRDPMEPSMSRGASEWIVRLIAADRDTWPNAETLEGWAVATETAFKSQTPYRTTISFSEIQRVNKSRSDSTKPFDAYSFGFESPPEGGLVLSASQWENIFNRPATVWYQSVLMARPPEDFASDESSAVMARGTWTHAWLNPTSSGEWRAKPSLKEWTQQIEKRANTLRAEVAEAFSVAERALPAWWLSDWSIARRMALDLAAALVNEATLPSVTGEYTLPNNDFNLVPGILKMPLRGRIDLLLSDRSNQTNPCYQIVDFKTGSHQPLSITRLAKGEGIQAALYALAIRSIEGASVSATILKPGDTFTEQITDEDAIGLSRLWAGIATIHQKGQLGDLKAADANYGFAPQRPLAEIAVPKRILDAKWRLTHPDLVEESNT</sequence>
<dbReference type="Gene3D" id="3.90.320.10">
    <property type="match status" value="1"/>
</dbReference>
<dbReference type="SUPFAM" id="SSF52540">
    <property type="entry name" value="P-loop containing nucleoside triphosphate hydrolases"/>
    <property type="match status" value="1"/>
</dbReference>
<dbReference type="AlphaFoldDB" id="A0AAQ3L9M4"/>
<proteinExistence type="predicted"/>
<feature type="domain" description="PD-(D/E)XK endonuclease-like" evidence="1">
    <location>
        <begin position="689"/>
        <end position="884"/>
    </location>
</feature>
<gene>
    <name evidence="2" type="ORF">RZN69_02360</name>
</gene>
<name>A0AAQ3L9M4_9BACT</name>
<protein>
    <submittedName>
        <fullName evidence="2">PD-(D/E)XK nuclease family protein</fullName>
    </submittedName>
</protein>